<evidence type="ECO:0000313" key="3">
    <source>
        <dbReference type="Proteomes" id="UP000256485"/>
    </source>
</evidence>
<evidence type="ECO:0008006" key="4">
    <source>
        <dbReference type="Google" id="ProtNLM"/>
    </source>
</evidence>
<sequence>MKGSAEGSTSPADGIAAAPWLDTTRPVDTALIAEWQGHLDQLRAASTPQTSTSPTPASRSVSVVVSYRPGDDLATSLRCLADQTLPADCVEIVVVADGGIDDVEPAIQEWSATGERAPLRVVELPTGRVPVRAATLASVRHPFSAFIAAGDRVSPAYLGTLLAHADEASIVVAHRQADFPSAPTSGEAPEILAGSEPASFGEDSSPLLGTLLPTHLARRVEGDLPGPDRADALLLLSLLTRHGCRLRQLSEADGATYQRAGRARHDVPDDPDPGRVAARIRLIADLDALAATCDATTRPLVRRVQDAEYDRINAHLRHHPDDRARVVALIDRHDIDYLPSERLNAGLARALAVAYCFAPYNDSSAVVMAKRVRERGDVVDVVYNKMDGKREVDPSMRRISGPFVENEIAVETPTYFSAWPAIEAFCTRGLERIDELERVKGPYERLYSRVMWPASHFLAALYKTRRPSVVWTAEFSDPASRDVTGQVRSAPLEPSALLDELRAELKRQDLPVPQSENCLDWCEYLAYALADQLVFTNENQRDYMLGYCPVPEVAAAARAKSVISPHPTLPPAFYSMARSHYILDPSVANIAYFGTFYATRGLDDVLTALARLDSATRDLLRLHVFTSKPQALRERVEELGISGLVRINPYVRFLVFLNLTTKFDCLIVNDALTTEHHERNPYLPSKWSDYRGSGRRVWGLVEEGSPLSARPLDFASPVGDVEAAQDVLRKIAALTETRAKG</sequence>
<reference evidence="2 3" key="1">
    <citation type="submission" date="2018-08" db="EMBL/GenBank/DDBJ databases">
        <title>Sequencing the genomes of 1000 actinobacteria strains.</title>
        <authorList>
            <person name="Klenk H.-P."/>
        </authorList>
    </citation>
    <scope>NUCLEOTIDE SEQUENCE [LARGE SCALE GENOMIC DNA]</scope>
    <source>
        <strain evidence="2 3">DSM 22891</strain>
    </source>
</reference>
<feature type="region of interest" description="Disordered" evidence="1">
    <location>
        <begin position="1"/>
        <end position="20"/>
    </location>
</feature>
<dbReference type="CDD" id="cd00761">
    <property type="entry name" value="Glyco_tranf_GTA_type"/>
    <property type="match status" value="1"/>
</dbReference>
<proteinExistence type="predicted"/>
<comment type="caution">
    <text evidence="2">The sequence shown here is derived from an EMBL/GenBank/DDBJ whole genome shotgun (WGS) entry which is preliminary data.</text>
</comment>
<accession>A0A3D9V5I2</accession>
<evidence type="ECO:0000256" key="1">
    <source>
        <dbReference type="SAM" id="MobiDB-lite"/>
    </source>
</evidence>
<dbReference type="Proteomes" id="UP000256485">
    <property type="component" value="Unassembled WGS sequence"/>
</dbReference>
<name>A0A3D9V5I2_THECX</name>
<feature type="compositionally biased region" description="Polar residues" evidence="1">
    <location>
        <begin position="1"/>
        <end position="11"/>
    </location>
</feature>
<evidence type="ECO:0000313" key="2">
    <source>
        <dbReference type="EMBL" id="REF35420.1"/>
    </source>
</evidence>
<dbReference type="SUPFAM" id="SSF53756">
    <property type="entry name" value="UDP-Glycosyltransferase/glycogen phosphorylase"/>
    <property type="match status" value="1"/>
</dbReference>
<dbReference type="SUPFAM" id="SSF53448">
    <property type="entry name" value="Nucleotide-diphospho-sugar transferases"/>
    <property type="match status" value="1"/>
</dbReference>
<keyword evidence="3" id="KW-1185">Reference proteome</keyword>
<dbReference type="OrthoDB" id="9811884at2"/>
<dbReference type="AlphaFoldDB" id="A0A3D9V5I2"/>
<gene>
    <name evidence="2" type="ORF">DFJ64_0799</name>
</gene>
<dbReference type="InterPro" id="IPR029044">
    <property type="entry name" value="Nucleotide-diphossugar_trans"/>
</dbReference>
<protein>
    <recommendedName>
        <fullName evidence="4">Glycosyl transferase family 2</fullName>
    </recommendedName>
</protein>
<dbReference type="RefSeq" id="WP_115849210.1">
    <property type="nucleotide sequence ID" value="NZ_QTUC01000001.1"/>
</dbReference>
<dbReference type="EMBL" id="QTUC01000001">
    <property type="protein sequence ID" value="REF35420.1"/>
    <property type="molecule type" value="Genomic_DNA"/>
</dbReference>
<dbReference type="Gene3D" id="3.90.550.10">
    <property type="entry name" value="Spore Coat Polysaccharide Biosynthesis Protein SpsA, Chain A"/>
    <property type="match status" value="1"/>
</dbReference>
<organism evidence="2 3">
    <name type="scientific">Thermasporomyces composti</name>
    <dbReference type="NCBI Taxonomy" id="696763"/>
    <lineage>
        <taxon>Bacteria</taxon>
        <taxon>Bacillati</taxon>
        <taxon>Actinomycetota</taxon>
        <taxon>Actinomycetes</taxon>
        <taxon>Propionibacteriales</taxon>
        <taxon>Nocardioidaceae</taxon>
        <taxon>Thermasporomyces</taxon>
    </lineage>
</organism>